<dbReference type="InterPro" id="IPR029063">
    <property type="entry name" value="SAM-dependent_MTases_sf"/>
</dbReference>
<keyword evidence="2" id="KW-0808">Transferase</keyword>
<proteinExistence type="predicted"/>
<dbReference type="AlphaFoldDB" id="K4IB78"/>
<name>K4IB78_PSYTT</name>
<evidence type="ECO:0000259" key="1">
    <source>
        <dbReference type="Pfam" id="PF13649"/>
    </source>
</evidence>
<dbReference type="STRING" id="313595.P700755_000883"/>
<evidence type="ECO:0000313" key="2">
    <source>
        <dbReference type="EMBL" id="AFU67862.1"/>
    </source>
</evidence>
<feature type="domain" description="Methyltransferase" evidence="1">
    <location>
        <begin position="47"/>
        <end position="142"/>
    </location>
</feature>
<dbReference type="GO" id="GO:0008168">
    <property type="term" value="F:methyltransferase activity"/>
    <property type="evidence" value="ECO:0007669"/>
    <property type="project" value="UniProtKB-KW"/>
</dbReference>
<dbReference type="RefSeq" id="WP_015023477.1">
    <property type="nucleotide sequence ID" value="NC_018721.1"/>
</dbReference>
<dbReference type="SUPFAM" id="SSF53335">
    <property type="entry name" value="S-adenosyl-L-methionine-dependent methyltransferases"/>
    <property type="match status" value="1"/>
</dbReference>
<reference evidence="2" key="1">
    <citation type="submission" date="2006-03" db="EMBL/GenBank/DDBJ databases">
        <authorList>
            <person name="Bowman J."/>
            <person name="Ferriera S."/>
            <person name="Johnson J."/>
            <person name="Kravitz S."/>
            <person name="Halpern A."/>
            <person name="Remington K."/>
            <person name="Beeson K."/>
            <person name="Tran B."/>
            <person name="Rogers Y.-H."/>
            <person name="Friedman R."/>
            <person name="Venter J.C."/>
        </authorList>
    </citation>
    <scope>NUCLEOTIDE SEQUENCE [LARGE SCALE GENOMIC DNA]</scope>
    <source>
        <strain evidence="2">ATCC 700755</strain>
    </source>
</reference>
<dbReference type="EMBL" id="CP003879">
    <property type="protein sequence ID" value="AFU67862.1"/>
    <property type="molecule type" value="Genomic_DNA"/>
</dbReference>
<protein>
    <submittedName>
        <fullName evidence="2">Protein with a methyltransferase domain</fullName>
    </submittedName>
</protein>
<dbReference type="GO" id="GO:0032259">
    <property type="term" value="P:methylation"/>
    <property type="evidence" value="ECO:0007669"/>
    <property type="project" value="UniProtKB-KW"/>
</dbReference>
<dbReference type="Pfam" id="PF13649">
    <property type="entry name" value="Methyltransf_25"/>
    <property type="match status" value="1"/>
</dbReference>
<dbReference type="PANTHER" id="PTHR12843">
    <property type="entry name" value="PROTEIN-LYSINE N-METHYLTRANSFERASE METTL10"/>
    <property type="match status" value="1"/>
</dbReference>
<gene>
    <name evidence="2" type="ordered locus">P700755_000883</name>
</gene>
<dbReference type="Gene3D" id="3.40.50.150">
    <property type="entry name" value="Vaccinia Virus protein VP39"/>
    <property type="match status" value="1"/>
</dbReference>
<organism evidence="2 3">
    <name type="scientific">Psychroflexus torquis (strain ATCC 700755 / CIP 106069 / ACAM 623)</name>
    <dbReference type="NCBI Taxonomy" id="313595"/>
    <lineage>
        <taxon>Bacteria</taxon>
        <taxon>Pseudomonadati</taxon>
        <taxon>Bacteroidota</taxon>
        <taxon>Flavobacteriia</taxon>
        <taxon>Flavobacteriales</taxon>
        <taxon>Flavobacteriaceae</taxon>
        <taxon>Psychroflexus</taxon>
    </lineage>
</organism>
<keyword evidence="3" id="KW-1185">Reference proteome</keyword>
<dbReference type="PANTHER" id="PTHR12843:SF5">
    <property type="entry name" value="EEF1A LYSINE METHYLTRANSFERASE 2"/>
    <property type="match status" value="1"/>
</dbReference>
<dbReference type="eggNOG" id="COG0500">
    <property type="taxonomic scope" value="Bacteria"/>
</dbReference>
<dbReference type="HOGENOM" id="CLU_082414_0_0_10"/>
<keyword evidence="2" id="KW-0489">Methyltransferase</keyword>
<accession>K4IB78</accession>
<reference evidence="2" key="2">
    <citation type="submission" date="2012-09" db="EMBL/GenBank/DDBJ databases">
        <title>The complete sequence of Psychroflexus torquis an extreme psychrophile from sea-ice that is stimulated by light.</title>
        <authorList>
            <person name="Feng S."/>
            <person name="Powell S.M."/>
            <person name="Bowman J.P."/>
        </authorList>
    </citation>
    <scope>NUCLEOTIDE SEQUENCE [LARGE SCALE GENOMIC DNA]</scope>
    <source>
        <strain evidence="2">ATCC 700755</strain>
    </source>
</reference>
<dbReference type="Proteomes" id="UP000008514">
    <property type="component" value="Chromosome"/>
</dbReference>
<dbReference type="InterPro" id="IPR041698">
    <property type="entry name" value="Methyltransf_25"/>
</dbReference>
<dbReference type="OrthoDB" id="9788660at2"/>
<sequence>MENFNRKKHWETIYQTKQFEDVSWFQPTPETSLSFFKQLNIPTSAKIIDIGGGDSFLVDNLLNLNYQDLTVLDISATALDKVKQRLGERADKVKWIVADVATFRPTEKYDFWHDRAAFHFLTQELEIENYLNTVQKSIQPTGIFVIGTFSKQGPKKCSGIEIKQYSETTMTDRLAKFFEKIKCIKVDHKTPSDSIQNFIFCSFKKLRKKSVTHF</sequence>
<evidence type="ECO:0000313" key="3">
    <source>
        <dbReference type="Proteomes" id="UP000008514"/>
    </source>
</evidence>
<dbReference type="KEGG" id="ptq:P700755_000883"/>